<feature type="domain" description="MOSC" evidence="1">
    <location>
        <begin position="112"/>
        <end position="258"/>
    </location>
</feature>
<accession>A0A8J7KMW2</accession>
<dbReference type="SUPFAM" id="SSF50800">
    <property type="entry name" value="PK beta-barrel domain-like"/>
    <property type="match status" value="1"/>
</dbReference>
<dbReference type="PANTHER" id="PTHR14237:SF19">
    <property type="entry name" value="MITOCHONDRIAL AMIDOXIME REDUCING COMPONENT 1"/>
    <property type="match status" value="1"/>
</dbReference>
<reference evidence="2" key="1">
    <citation type="submission" date="2020-11" db="EMBL/GenBank/DDBJ databases">
        <title>Sequencing the genomes of 1000 actinobacteria strains.</title>
        <authorList>
            <person name="Klenk H.-P."/>
        </authorList>
    </citation>
    <scope>NUCLEOTIDE SEQUENCE</scope>
    <source>
        <strain evidence="2">DSM 45356</strain>
    </source>
</reference>
<dbReference type="Proteomes" id="UP000622552">
    <property type="component" value="Unassembled WGS sequence"/>
</dbReference>
<dbReference type="Pfam" id="PF03476">
    <property type="entry name" value="MOSC_N"/>
    <property type="match status" value="1"/>
</dbReference>
<dbReference type="InterPro" id="IPR005302">
    <property type="entry name" value="MoCF_Sase_C"/>
</dbReference>
<proteinExistence type="predicted"/>
<dbReference type="EMBL" id="JADOUF010000001">
    <property type="protein sequence ID" value="MBG6139596.1"/>
    <property type="molecule type" value="Genomic_DNA"/>
</dbReference>
<dbReference type="RefSeq" id="WP_197006236.1">
    <property type="nucleotide sequence ID" value="NZ_BONS01000008.1"/>
</dbReference>
<evidence type="ECO:0000313" key="2">
    <source>
        <dbReference type="EMBL" id="MBG6139596.1"/>
    </source>
</evidence>
<evidence type="ECO:0000313" key="3">
    <source>
        <dbReference type="Proteomes" id="UP000622552"/>
    </source>
</evidence>
<dbReference type="GO" id="GO:0030170">
    <property type="term" value="F:pyridoxal phosphate binding"/>
    <property type="evidence" value="ECO:0007669"/>
    <property type="project" value="InterPro"/>
</dbReference>
<comment type="caution">
    <text evidence="2">The sequence shown here is derived from an EMBL/GenBank/DDBJ whole genome shotgun (WGS) entry which is preliminary data.</text>
</comment>
<dbReference type="PROSITE" id="PS51340">
    <property type="entry name" value="MOSC"/>
    <property type="match status" value="1"/>
</dbReference>
<dbReference type="PANTHER" id="PTHR14237">
    <property type="entry name" value="MOLYBDOPTERIN COFACTOR SULFURASE MOSC"/>
    <property type="match status" value="1"/>
</dbReference>
<protein>
    <submittedName>
        <fullName evidence="2">Uncharacterized protein YcbX</fullName>
    </submittedName>
</protein>
<gene>
    <name evidence="2" type="ORF">IW245_005790</name>
</gene>
<dbReference type="Pfam" id="PF03473">
    <property type="entry name" value="MOSC"/>
    <property type="match status" value="1"/>
</dbReference>
<dbReference type="GO" id="GO:0030151">
    <property type="term" value="F:molybdenum ion binding"/>
    <property type="evidence" value="ECO:0007669"/>
    <property type="project" value="InterPro"/>
</dbReference>
<dbReference type="InterPro" id="IPR005303">
    <property type="entry name" value="MOCOS_middle"/>
</dbReference>
<dbReference type="GO" id="GO:0003824">
    <property type="term" value="F:catalytic activity"/>
    <property type="evidence" value="ECO:0007669"/>
    <property type="project" value="InterPro"/>
</dbReference>
<name>A0A8J7KMW2_9ACTN</name>
<organism evidence="2 3">
    <name type="scientific">Longispora fulva</name>
    <dbReference type="NCBI Taxonomy" id="619741"/>
    <lineage>
        <taxon>Bacteria</taxon>
        <taxon>Bacillati</taxon>
        <taxon>Actinomycetota</taxon>
        <taxon>Actinomycetes</taxon>
        <taxon>Micromonosporales</taxon>
        <taxon>Micromonosporaceae</taxon>
        <taxon>Longispora</taxon>
    </lineage>
</organism>
<dbReference type="InterPro" id="IPR011037">
    <property type="entry name" value="Pyrv_Knase-like_insert_dom_sf"/>
</dbReference>
<sequence>MRVLELNIHPVKSTRPVPVDRAEVALWGLVGDRRWMLVDGDGRSVTAREEHRLLTVRTVPVPDGVLIEGGPRLTEPAGDPVAVRHSRHELLGVPAGPEADDWFRRLLGRSDVRLVWCGDPAQRALNPDHSEPGDRTGFTDGYPVVLSTTGSLGQLNDWIGGEPLPMVRFRPNVVVDSAEPFAEDHWKRIRIGAVDFRVAKLVDRCVMTTVDPETLVTGKEPIRTLARHRRWDGKTWFGVHLIPDAVGSVHVGDRVEILA</sequence>
<dbReference type="SUPFAM" id="SSF141673">
    <property type="entry name" value="MOSC N-terminal domain-like"/>
    <property type="match status" value="1"/>
</dbReference>
<keyword evidence="3" id="KW-1185">Reference proteome</keyword>
<dbReference type="AlphaFoldDB" id="A0A8J7KMW2"/>
<evidence type="ECO:0000259" key="1">
    <source>
        <dbReference type="PROSITE" id="PS51340"/>
    </source>
</evidence>